<sequence length="296" mass="31214">MECHRTLSRKAKYWIGIDPNDEMYYVDDSLNPWTASSQYFSFQPSYISQALEGRTGINSLQQTYKNPSDNIPEGYFSTIQSNIGDTTNEDIGTRLPIYLRQFRPPGLFPFLNPRPGPPGPPGPQGPQGSRGPQGSQGIQGPRGSTGPKGDTGPPGLNGKDGLNGTMGPPGIPAETKENITLIPLATECQFVNITAASNITNCTKVSSASKGDIDVKFNATPSAPQIVFIGIAAVPPNTKVELTCTGVPSAGGAKTQNGDSLTNVADSKLTVPGFVQIVANGTSNTDTLKCSWASIP</sequence>
<evidence type="ECO:0000313" key="3">
    <source>
        <dbReference type="Proteomes" id="UP000789390"/>
    </source>
</evidence>
<name>A0A8J2RY15_9CRUS</name>
<evidence type="ECO:0000313" key="2">
    <source>
        <dbReference type="EMBL" id="CAH0107275.1"/>
    </source>
</evidence>
<protein>
    <submittedName>
        <fullName evidence="2">Uncharacterized protein</fullName>
    </submittedName>
</protein>
<accession>A0A8J2RY15</accession>
<comment type="caution">
    <text evidence="2">The sequence shown here is derived from an EMBL/GenBank/DDBJ whole genome shotgun (WGS) entry which is preliminary data.</text>
</comment>
<dbReference type="Pfam" id="PF01391">
    <property type="entry name" value="Collagen"/>
    <property type="match status" value="1"/>
</dbReference>
<dbReference type="Proteomes" id="UP000789390">
    <property type="component" value="Unassembled WGS sequence"/>
</dbReference>
<feature type="region of interest" description="Disordered" evidence="1">
    <location>
        <begin position="106"/>
        <end position="174"/>
    </location>
</feature>
<gene>
    <name evidence="2" type="ORF">DGAL_LOCUS10566</name>
</gene>
<dbReference type="OrthoDB" id="8956848at2759"/>
<dbReference type="PANTHER" id="PTHR24637:SF421">
    <property type="entry name" value="CUTICLE COLLAGEN DPY-2"/>
    <property type="match status" value="1"/>
</dbReference>
<dbReference type="PANTHER" id="PTHR24637">
    <property type="entry name" value="COLLAGEN"/>
    <property type="match status" value="1"/>
</dbReference>
<organism evidence="2 3">
    <name type="scientific">Daphnia galeata</name>
    <dbReference type="NCBI Taxonomy" id="27404"/>
    <lineage>
        <taxon>Eukaryota</taxon>
        <taxon>Metazoa</taxon>
        <taxon>Ecdysozoa</taxon>
        <taxon>Arthropoda</taxon>
        <taxon>Crustacea</taxon>
        <taxon>Branchiopoda</taxon>
        <taxon>Diplostraca</taxon>
        <taxon>Cladocera</taxon>
        <taxon>Anomopoda</taxon>
        <taxon>Daphniidae</taxon>
        <taxon>Daphnia</taxon>
    </lineage>
</organism>
<reference evidence="2" key="1">
    <citation type="submission" date="2021-11" db="EMBL/GenBank/DDBJ databases">
        <authorList>
            <person name="Schell T."/>
        </authorList>
    </citation>
    <scope>NUCLEOTIDE SEQUENCE</scope>
    <source>
        <strain evidence="2">M5</strain>
    </source>
</reference>
<dbReference type="InterPro" id="IPR008160">
    <property type="entry name" value="Collagen"/>
</dbReference>
<dbReference type="EMBL" id="CAKKLH010000262">
    <property type="protein sequence ID" value="CAH0107275.1"/>
    <property type="molecule type" value="Genomic_DNA"/>
</dbReference>
<feature type="compositionally biased region" description="Low complexity" evidence="1">
    <location>
        <begin position="126"/>
        <end position="144"/>
    </location>
</feature>
<keyword evidence="3" id="KW-1185">Reference proteome</keyword>
<feature type="compositionally biased region" description="Pro residues" evidence="1">
    <location>
        <begin position="112"/>
        <end position="124"/>
    </location>
</feature>
<evidence type="ECO:0000256" key="1">
    <source>
        <dbReference type="SAM" id="MobiDB-lite"/>
    </source>
</evidence>
<proteinExistence type="predicted"/>
<dbReference type="AlphaFoldDB" id="A0A8J2RY15"/>